<organism evidence="9">
    <name type="scientific">Trichuris suis</name>
    <name type="common">pig whipworm</name>
    <dbReference type="NCBI Taxonomy" id="68888"/>
    <lineage>
        <taxon>Eukaryota</taxon>
        <taxon>Metazoa</taxon>
        <taxon>Ecdysozoa</taxon>
        <taxon>Nematoda</taxon>
        <taxon>Enoplea</taxon>
        <taxon>Dorylaimia</taxon>
        <taxon>Trichinellida</taxon>
        <taxon>Trichuridae</taxon>
        <taxon>Trichuris</taxon>
    </lineage>
</organism>
<dbReference type="Proteomes" id="UP000030764">
    <property type="component" value="Unassembled WGS sequence"/>
</dbReference>
<dbReference type="EMBL" id="KL367492">
    <property type="protein sequence ID" value="KFD69846.1"/>
    <property type="molecule type" value="Genomic_DNA"/>
</dbReference>
<dbReference type="EMBL" id="KL367495">
    <property type="protein sequence ID" value="KFD69516.1"/>
    <property type="molecule type" value="Genomic_DNA"/>
</dbReference>
<name>A0A085NJ70_9BILA</name>
<evidence type="ECO:0000313" key="10">
    <source>
        <dbReference type="EMBL" id="KFD69846.1"/>
    </source>
</evidence>
<evidence type="ECO:0000313" key="3">
    <source>
        <dbReference type="EMBL" id="KFD48108.1"/>
    </source>
</evidence>
<evidence type="ECO:0000313" key="1">
    <source>
        <dbReference type="EMBL" id="KFD44722.1"/>
    </source>
</evidence>
<dbReference type="EMBL" id="KL367661">
    <property type="protein sequence ID" value="KFD60562.1"/>
    <property type="molecule type" value="Genomic_DNA"/>
</dbReference>
<dbReference type="Proteomes" id="UP000030758">
    <property type="component" value="Unassembled WGS sequence"/>
</dbReference>
<evidence type="ECO:0000313" key="4">
    <source>
        <dbReference type="EMBL" id="KFD59137.1"/>
    </source>
</evidence>
<dbReference type="EMBL" id="KL363304">
    <property type="protein sequence ID" value="KFD48108.1"/>
    <property type="molecule type" value="Genomic_DNA"/>
</dbReference>
<proteinExistence type="predicted"/>
<evidence type="ECO:0000313" key="11">
    <source>
        <dbReference type="EMBL" id="KFD70826.1"/>
    </source>
</evidence>
<protein>
    <submittedName>
        <fullName evidence="9">Uncharacterized protein</fullName>
    </submittedName>
</protein>
<reference evidence="9 14" key="1">
    <citation type="journal article" date="2014" name="Nat. Genet.">
        <title>Genome and transcriptome of the porcine whipworm Trichuris suis.</title>
        <authorList>
            <person name="Jex A.R."/>
            <person name="Nejsum P."/>
            <person name="Schwarz E.M."/>
            <person name="Hu L."/>
            <person name="Young N.D."/>
            <person name="Hall R.S."/>
            <person name="Korhonen P.K."/>
            <person name="Liao S."/>
            <person name="Thamsborg S."/>
            <person name="Xia J."/>
            <person name="Xu P."/>
            <person name="Wang S."/>
            <person name="Scheerlinck J.P."/>
            <person name="Hofmann A."/>
            <person name="Sternberg P.W."/>
            <person name="Wang J."/>
            <person name="Gasser R.B."/>
        </authorList>
    </citation>
    <scope>NUCLEOTIDE SEQUENCE [LARGE SCALE GENOMIC DNA]</scope>
    <source>
        <strain evidence="9">DCEP-RM93F</strain>
        <strain evidence="1">DCEP-RM93M</strain>
    </source>
</reference>
<dbReference type="EMBL" id="KL367485">
    <property type="protein sequence ID" value="KFD70826.1"/>
    <property type="molecule type" value="Genomic_DNA"/>
</dbReference>
<dbReference type="EMBL" id="KL367480">
    <property type="protein sequence ID" value="KFD71754.1"/>
    <property type="molecule type" value="Genomic_DNA"/>
</dbReference>
<dbReference type="EMBL" id="KL367619">
    <property type="protein sequence ID" value="KFD61567.1"/>
    <property type="molecule type" value="Genomic_DNA"/>
</dbReference>
<dbReference type="EMBL" id="KL367576">
    <property type="protein sequence ID" value="KFD63295.1"/>
    <property type="molecule type" value="Genomic_DNA"/>
</dbReference>
<sequence length="60" mass="6233">MVDLQMGVANSRKAVVGTPFVSHDGRPQSNMIPYNGQQGVAAAVFNGDKEALASFAAHSS</sequence>
<evidence type="ECO:0000313" key="7">
    <source>
        <dbReference type="EMBL" id="KFD63295.1"/>
    </source>
</evidence>
<gene>
    <name evidence="3" type="ORF">M513_11051</name>
    <name evidence="2" type="ORF">M513_13417</name>
    <name evidence="1" type="ORF">M513_14402</name>
    <name evidence="13" type="ORF">M514_14967</name>
    <name evidence="12" type="ORF">M514_15864</name>
    <name evidence="11" type="ORF">M514_16948</name>
    <name evidence="10" type="ORF">M514_17968</name>
    <name evidence="9" type="ORF">M514_18388</name>
    <name evidence="8" type="ORF">M514_20387</name>
    <name evidence="7" type="ORF">M514_24475</name>
    <name evidence="6" type="ORF">M514_26255</name>
    <name evidence="5" type="ORF">M514_27266</name>
    <name evidence="4" type="ORF">M514_28684</name>
</gene>
<dbReference type="EMBL" id="KL367475">
    <property type="protein sequence ID" value="KFD73063.1"/>
    <property type="molecule type" value="Genomic_DNA"/>
</dbReference>
<evidence type="ECO:0000313" key="8">
    <source>
        <dbReference type="EMBL" id="KFD67351.1"/>
    </source>
</evidence>
<evidence type="ECO:0000313" key="2">
    <source>
        <dbReference type="EMBL" id="KFD45712.1"/>
    </source>
</evidence>
<keyword evidence="14" id="KW-1185">Reference proteome</keyword>
<dbReference type="EMBL" id="KL363437">
    <property type="protein sequence ID" value="KFD45712.1"/>
    <property type="molecule type" value="Genomic_DNA"/>
</dbReference>
<evidence type="ECO:0000313" key="9">
    <source>
        <dbReference type="EMBL" id="KFD69516.1"/>
    </source>
</evidence>
<dbReference type="EMBL" id="KL369331">
    <property type="protein sequence ID" value="KFD59137.1"/>
    <property type="molecule type" value="Genomic_DNA"/>
</dbReference>
<evidence type="ECO:0000313" key="6">
    <source>
        <dbReference type="EMBL" id="KFD61567.1"/>
    </source>
</evidence>
<dbReference type="EMBL" id="KL367515">
    <property type="protein sequence ID" value="KFD67351.1"/>
    <property type="molecule type" value="Genomic_DNA"/>
</dbReference>
<accession>A0A085NJ70</accession>
<dbReference type="EMBL" id="KL365241">
    <property type="protein sequence ID" value="KFD44722.1"/>
    <property type="molecule type" value="Genomic_DNA"/>
</dbReference>
<evidence type="ECO:0000313" key="14">
    <source>
        <dbReference type="Proteomes" id="UP000030764"/>
    </source>
</evidence>
<dbReference type="AlphaFoldDB" id="A0A085NJ70"/>
<evidence type="ECO:0000313" key="13">
    <source>
        <dbReference type="EMBL" id="KFD73063.1"/>
    </source>
</evidence>
<evidence type="ECO:0000313" key="12">
    <source>
        <dbReference type="EMBL" id="KFD71754.1"/>
    </source>
</evidence>
<evidence type="ECO:0000313" key="5">
    <source>
        <dbReference type="EMBL" id="KFD60562.1"/>
    </source>
</evidence>